<keyword evidence="14 19" id="KW-0520">NAD</keyword>
<organism evidence="23">
    <name type="scientific">Tetrastigma planicaule</name>
    <dbReference type="NCBI Taxonomy" id="1006137"/>
    <lineage>
        <taxon>Eukaryota</taxon>
        <taxon>Viridiplantae</taxon>
        <taxon>Streptophyta</taxon>
        <taxon>Embryophyta</taxon>
        <taxon>Tracheophyta</taxon>
        <taxon>Spermatophyta</taxon>
        <taxon>Magnoliopsida</taxon>
        <taxon>eudicotyledons</taxon>
        <taxon>Gunneridae</taxon>
        <taxon>Pentapetalae</taxon>
        <taxon>rosids</taxon>
        <taxon>Vitales</taxon>
        <taxon>Vitaceae</taxon>
        <taxon>Cayratieae</taxon>
        <taxon>Tetrastigma</taxon>
    </lineage>
</organism>
<feature type="transmembrane region" description="Helical" evidence="19">
    <location>
        <begin position="395"/>
        <end position="414"/>
    </location>
</feature>
<feature type="domain" description="NADH-Ubiquinone oxidoreductase (complex I) chain 5 N-terminal" evidence="21">
    <location>
        <begin position="75"/>
        <end position="125"/>
    </location>
</feature>
<keyword evidence="6 19" id="KW-0813">Transport</keyword>
<feature type="transmembrane region" description="Helical" evidence="19">
    <location>
        <begin position="607"/>
        <end position="629"/>
    </location>
</feature>
<comment type="catalytic activity">
    <reaction evidence="17 19">
        <text>a plastoquinone + NADPH + (n+1) H(+)(in) = a plastoquinol + NADP(+) + n H(+)(out)</text>
        <dbReference type="Rhea" id="RHEA:42612"/>
        <dbReference type="Rhea" id="RHEA-COMP:9561"/>
        <dbReference type="Rhea" id="RHEA-COMP:9562"/>
        <dbReference type="ChEBI" id="CHEBI:15378"/>
        <dbReference type="ChEBI" id="CHEBI:17757"/>
        <dbReference type="ChEBI" id="CHEBI:57783"/>
        <dbReference type="ChEBI" id="CHEBI:58349"/>
        <dbReference type="ChEBI" id="CHEBI:62192"/>
    </reaction>
</comment>
<evidence type="ECO:0000256" key="2">
    <source>
        <dbReference type="ARBA" id="ARBA00004454"/>
    </source>
</evidence>
<evidence type="ECO:0000259" key="22">
    <source>
        <dbReference type="Pfam" id="PF01010"/>
    </source>
</evidence>
<comment type="subunit">
    <text evidence="4 19">NDH is composed of at least 16 different subunits, 5 of which are encoded in the nucleus.</text>
</comment>
<dbReference type="GO" id="GO:0015990">
    <property type="term" value="P:electron transport coupled proton transport"/>
    <property type="evidence" value="ECO:0007669"/>
    <property type="project" value="TreeGrafter"/>
</dbReference>
<evidence type="ECO:0000256" key="10">
    <source>
        <dbReference type="ARBA" id="ARBA00022857"/>
    </source>
</evidence>
<dbReference type="AlphaFoldDB" id="A0A7U0FQ25"/>
<evidence type="ECO:0000256" key="8">
    <source>
        <dbReference type="ARBA" id="ARBA00022692"/>
    </source>
</evidence>
<feature type="transmembrane region" description="Helical" evidence="19">
    <location>
        <begin position="40"/>
        <end position="60"/>
    </location>
</feature>
<feature type="transmembrane region" description="Helical" evidence="19">
    <location>
        <begin position="6"/>
        <end position="28"/>
    </location>
</feature>
<evidence type="ECO:0000256" key="6">
    <source>
        <dbReference type="ARBA" id="ARBA00022448"/>
    </source>
</evidence>
<evidence type="ECO:0000256" key="3">
    <source>
        <dbReference type="ARBA" id="ARBA00008200"/>
    </source>
</evidence>
<dbReference type="EC" id="7.1.1.-" evidence="19"/>
<sequence>MEHTYQYAWIIPFLPLPIPMLLGVGLLLFPTATKNLRRMWSFTSVLLLSIVMTFSVNLSIPQINSSSIYQYVWSWTINNDFSLEFGYLIDPLTSIMSILITTVGIMVLIYSDNYMSHDQGYLRFFAYMSFFNASMLGLVTSSNLIQIYIFWELVGMCSYLLIGFWFTRPIAANACQKAFVTNRVGDFGLLLGILGLYWITGSFEFRDLFEIFNNLIYNNNNGTNFLFVSLCVLFLFVGAVAKSAQFPLHVWLPDAMEGPTPISALIHAATMVAAGIFLVARLFPLFIVIPYIMNLISLIGIITILLGATLALAQKDIKRSLAYSTMSQLGYTMLALGMGSYRAALFHLITHAYSKALLFLGSGSIIHSMEAIVGYSPDKSQNMVLMGGLTKHVPITKNTFLLGTLSLCGIPPLACFWSKDEILNDSWLYSPIFAIIACLTAGLTAFYMFRIYLLTFEGYLNVHCKNYSGKKSSLFYSISLWGKEGPKTKKKKIRLLTLLTTNNNENEKPSFFSKKVCRLDGNVRKMTRPLITINQFDNKNTFLYPQESDNTMLFPLFVLALFTFFVGAIGIPFNQERMDFDILSKWLNPATNLLHKNFNNHGDWYEFFRNAILSVSISYFGIFLASLLYNPVYSSLKDLDLINSLAKKVPKRTFWDKIINKVYNWSYNRGYIDAFYETSLTKGIRRLAELTHFFDERVIDGITNGVGVMSFFVGESVKYVGGGRISSYLFLYLSSVSILLLISYFLNQ</sequence>
<feature type="transmembrane region" description="Helical" evidence="19">
    <location>
        <begin position="426"/>
        <end position="449"/>
    </location>
</feature>
<dbReference type="Pfam" id="PF01010">
    <property type="entry name" value="Proton_antipo_C"/>
    <property type="match status" value="1"/>
</dbReference>
<gene>
    <name evidence="19 23" type="primary">ndhF</name>
</gene>
<feature type="transmembrane region" description="Helical" evidence="19">
    <location>
        <begin position="187"/>
        <end position="205"/>
    </location>
</feature>
<feature type="transmembrane region" description="Helical" evidence="19">
    <location>
        <begin position="85"/>
        <end position="109"/>
    </location>
</feature>
<keyword evidence="8 19" id="KW-0812">Transmembrane</keyword>
<evidence type="ECO:0000256" key="9">
    <source>
        <dbReference type="ARBA" id="ARBA00022719"/>
    </source>
</evidence>
<dbReference type="PRINTS" id="PR01434">
    <property type="entry name" value="NADHDHGNASE5"/>
</dbReference>
<dbReference type="RefSeq" id="YP_010149039.1">
    <property type="nucleotide sequence ID" value="NC_057118.1"/>
</dbReference>
<dbReference type="GO" id="GO:0042773">
    <property type="term" value="P:ATP synthesis coupled electron transport"/>
    <property type="evidence" value="ECO:0007669"/>
    <property type="project" value="InterPro"/>
</dbReference>
<feature type="transmembrane region" description="Helical" evidence="19">
    <location>
        <begin position="121"/>
        <end position="139"/>
    </location>
</feature>
<geneLocation type="chloroplast" evidence="23"/>
<dbReference type="PANTHER" id="PTHR42829">
    <property type="entry name" value="NADH-UBIQUINONE OXIDOREDUCTASE CHAIN 5"/>
    <property type="match status" value="1"/>
</dbReference>
<comment type="function">
    <text evidence="1 19">NDH shuttles electrons from NAD(P)H:plastoquinone, via FMN and iron-sulfur (Fe-S) centers, to quinones in the photosynthetic chain and possibly in a chloroplast respiratory chain. The immediate electron acceptor for the enzyme in this species is believed to be plastoquinone. Couples the redox reaction to proton translocation, and thus conserves the redox energy in a proton gradient.</text>
</comment>
<feature type="transmembrane region" description="Helical" evidence="19">
    <location>
        <begin position="356"/>
        <end position="375"/>
    </location>
</feature>
<protein>
    <recommendedName>
        <fullName evidence="5 19">NAD(P)H-quinone oxidoreductase subunit 5, chloroplastic</fullName>
        <ecNumber evidence="19">7.1.1.-</ecNumber>
    </recommendedName>
    <alternativeName>
        <fullName evidence="19">NADH-plastoquinone oxidoreductase subunit 5</fullName>
    </alternativeName>
</protein>
<feature type="transmembrane region" description="Helical" evidence="19">
    <location>
        <begin position="262"/>
        <end position="283"/>
    </location>
</feature>
<dbReference type="GeneID" id="67148353"/>
<keyword evidence="13 19" id="KW-1133">Transmembrane helix</keyword>
<feature type="transmembrane region" description="Helical" evidence="19">
    <location>
        <begin position="553"/>
        <end position="573"/>
    </location>
</feature>
<evidence type="ECO:0000259" key="20">
    <source>
        <dbReference type="Pfam" id="PF00361"/>
    </source>
</evidence>
<evidence type="ECO:0000256" key="5">
    <source>
        <dbReference type="ARBA" id="ARBA00018648"/>
    </source>
</evidence>
<dbReference type="EMBL" id="MW401672">
    <property type="protein sequence ID" value="QQV69905.1"/>
    <property type="molecule type" value="Genomic_DNA"/>
</dbReference>
<evidence type="ECO:0000256" key="14">
    <source>
        <dbReference type="ARBA" id="ARBA00023027"/>
    </source>
</evidence>
<name>A0A7U0FQ25_9ROSI</name>
<comment type="subcellular location">
    <subcellularLocation>
        <location evidence="2 19">Plastid</location>
        <location evidence="2 19">Chloroplast thylakoid membrane</location>
        <topology evidence="2 19">Multi-pass membrane protein</topology>
    </subcellularLocation>
</comment>
<feature type="domain" description="NADH:ubiquinone/plastoquinone oxidoreductase chloroplast chain 5 C-terminal" evidence="22">
    <location>
        <begin position="450"/>
        <end position="695"/>
    </location>
</feature>
<comment type="similarity">
    <text evidence="3 19">Belongs to the complex I subunit 5 family.</text>
</comment>
<accession>A0A7U0FQ25</accession>
<evidence type="ECO:0000256" key="11">
    <source>
        <dbReference type="ARBA" id="ARBA00022957"/>
    </source>
</evidence>
<dbReference type="GO" id="GO:0009535">
    <property type="term" value="C:chloroplast thylakoid membrane"/>
    <property type="evidence" value="ECO:0007669"/>
    <property type="project" value="UniProtKB-SubCell"/>
</dbReference>
<keyword evidence="7 19" id="KW-0150">Chloroplast</keyword>
<evidence type="ECO:0000256" key="4">
    <source>
        <dbReference type="ARBA" id="ARBA00011199"/>
    </source>
</evidence>
<dbReference type="Pfam" id="PF00662">
    <property type="entry name" value="Proton_antipo_N"/>
    <property type="match status" value="1"/>
</dbReference>
<feature type="transmembrane region" description="Helical" evidence="19">
    <location>
        <begin position="329"/>
        <end position="350"/>
    </location>
</feature>
<keyword evidence="12" id="KW-1278">Translocase</keyword>
<keyword evidence="11 19" id="KW-0618">Plastoquinone</keyword>
<feature type="transmembrane region" description="Helical" evidence="19">
    <location>
        <begin position="145"/>
        <end position="166"/>
    </location>
</feature>
<evidence type="ECO:0000256" key="16">
    <source>
        <dbReference type="ARBA" id="ARBA00023136"/>
    </source>
</evidence>
<feature type="transmembrane region" description="Helical" evidence="19">
    <location>
        <begin position="225"/>
        <end position="241"/>
    </location>
</feature>
<dbReference type="Gene3D" id="1.20.5.2700">
    <property type="match status" value="1"/>
</dbReference>
<dbReference type="Pfam" id="PF00361">
    <property type="entry name" value="Proton_antipo_M"/>
    <property type="match status" value="1"/>
</dbReference>
<comment type="catalytic activity">
    <reaction evidence="18 19">
        <text>a plastoquinone + NADH + (n+1) H(+)(in) = a plastoquinol + NAD(+) + n H(+)(out)</text>
        <dbReference type="Rhea" id="RHEA:42608"/>
        <dbReference type="Rhea" id="RHEA-COMP:9561"/>
        <dbReference type="Rhea" id="RHEA-COMP:9562"/>
        <dbReference type="ChEBI" id="CHEBI:15378"/>
        <dbReference type="ChEBI" id="CHEBI:17757"/>
        <dbReference type="ChEBI" id="CHEBI:57540"/>
        <dbReference type="ChEBI" id="CHEBI:57945"/>
        <dbReference type="ChEBI" id="CHEBI:62192"/>
    </reaction>
</comment>
<evidence type="ECO:0000256" key="17">
    <source>
        <dbReference type="ARBA" id="ARBA00047726"/>
    </source>
</evidence>
<reference evidence="23" key="1">
    <citation type="submission" date="2020-12" db="EMBL/GenBank/DDBJ databases">
        <title>Complete Chloroplast Genome of Tetrastigma planicaule.</title>
        <authorList>
            <person name="Qin B."/>
            <person name="Huang X."/>
        </authorList>
    </citation>
    <scope>NUCLEOTIDE SEQUENCE</scope>
</reference>
<keyword evidence="16 19" id="KW-0472">Membrane</keyword>
<dbReference type="NCBIfam" id="NF005141">
    <property type="entry name" value="PRK06590.1"/>
    <property type="match status" value="1"/>
</dbReference>
<dbReference type="GO" id="GO:0008137">
    <property type="term" value="F:NADH dehydrogenase (ubiquinone) activity"/>
    <property type="evidence" value="ECO:0007669"/>
    <property type="project" value="InterPro"/>
</dbReference>
<proteinExistence type="inferred from homology"/>
<feature type="transmembrane region" description="Helical" evidence="19">
    <location>
        <begin position="728"/>
        <end position="746"/>
    </location>
</feature>
<dbReference type="GO" id="GO:0003954">
    <property type="term" value="F:NADH dehydrogenase activity"/>
    <property type="evidence" value="ECO:0007669"/>
    <property type="project" value="TreeGrafter"/>
</dbReference>
<dbReference type="InterPro" id="IPR001516">
    <property type="entry name" value="Proton_antipo_N"/>
</dbReference>
<evidence type="ECO:0000313" key="23">
    <source>
        <dbReference type="EMBL" id="QQV69905.1"/>
    </source>
</evidence>
<keyword evidence="19 23" id="KW-0934">Plastid</keyword>
<evidence type="ECO:0000256" key="13">
    <source>
        <dbReference type="ARBA" id="ARBA00022989"/>
    </source>
</evidence>
<dbReference type="PRINTS" id="PR01435">
    <property type="entry name" value="NPOXDRDTASE5"/>
</dbReference>
<evidence type="ECO:0000259" key="21">
    <source>
        <dbReference type="Pfam" id="PF00662"/>
    </source>
</evidence>
<dbReference type="InterPro" id="IPR002128">
    <property type="entry name" value="NADH_UbQ_OxRdtase_chlpt_su5_C"/>
</dbReference>
<keyword evidence="9 19" id="KW-0874">Quinone</keyword>
<dbReference type="InterPro" id="IPR018393">
    <property type="entry name" value="NADHpl_OxRdtase_5_subgr"/>
</dbReference>
<evidence type="ECO:0000256" key="1">
    <source>
        <dbReference type="ARBA" id="ARBA00004059"/>
    </source>
</evidence>
<evidence type="ECO:0000256" key="18">
    <source>
        <dbReference type="ARBA" id="ARBA00048026"/>
    </source>
</evidence>
<dbReference type="InterPro" id="IPR003945">
    <property type="entry name" value="NU5C-like"/>
</dbReference>
<evidence type="ECO:0000256" key="7">
    <source>
        <dbReference type="ARBA" id="ARBA00022528"/>
    </source>
</evidence>
<dbReference type="InterPro" id="IPR001750">
    <property type="entry name" value="ND/Mrp_TM"/>
</dbReference>
<evidence type="ECO:0000256" key="15">
    <source>
        <dbReference type="ARBA" id="ARBA00023078"/>
    </source>
</evidence>
<feature type="domain" description="NADH:quinone oxidoreductase/Mrp antiporter transmembrane" evidence="20">
    <location>
        <begin position="141"/>
        <end position="443"/>
    </location>
</feature>
<dbReference type="GO" id="GO:0048038">
    <property type="term" value="F:quinone binding"/>
    <property type="evidence" value="ECO:0007669"/>
    <property type="project" value="UniProtKB-KW"/>
</dbReference>
<keyword evidence="10 19" id="KW-0521">NADP</keyword>
<feature type="transmembrane region" description="Helical" evidence="19">
    <location>
        <begin position="289"/>
        <end position="313"/>
    </location>
</feature>
<evidence type="ECO:0000256" key="12">
    <source>
        <dbReference type="ARBA" id="ARBA00022967"/>
    </source>
</evidence>
<dbReference type="NCBIfam" id="TIGR01974">
    <property type="entry name" value="NDH_I_L"/>
    <property type="match status" value="1"/>
</dbReference>
<dbReference type="PANTHER" id="PTHR42829:SF2">
    <property type="entry name" value="NADH-UBIQUINONE OXIDOREDUCTASE CHAIN 5"/>
    <property type="match status" value="1"/>
</dbReference>
<keyword evidence="15 19" id="KW-0793">Thylakoid</keyword>
<evidence type="ECO:0000256" key="19">
    <source>
        <dbReference type="RuleBase" id="RU364062"/>
    </source>
</evidence>